<comment type="caution">
    <text evidence="1">The sequence shown here is derived from an EMBL/GenBank/DDBJ whole genome shotgun (WGS) entry which is preliminary data.</text>
</comment>
<protein>
    <submittedName>
        <fullName evidence="1">Uncharacterized protein</fullName>
    </submittedName>
</protein>
<proteinExistence type="predicted"/>
<dbReference type="Proteomes" id="UP000674425">
    <property type="component" value="Unassembled WGS sequence"/>
</dbReference>
<gene>
    <name evidence="1" type="ORF">R69658_07456</name>
</gene>
<organism evidence="1 2">
    <name type="scientific">Paraburkholderia aspalathi</name>
    <dbReference type="NCBI Taxonomy" id="1324617"/>
    <lineage>
        <taxon>Bacteria</taxon>
        <taxon>Pseudomonadati</taxon>
        <taxon>Pseudomonadota</taxon>
        <taxon>Betaproteobacteria</taxon>
        <taxon>Burkholderiales</taxon>
        <taxon>Burkholderiaceae</taxon>
        <taxon>Paraburkholderia</taxon>
    </lineage>
</organism>
<dbReference type="RefSeq" id="WP_200622405.1">
    <property type="nucleotide sequence ID" value="NZ_CAJNAU010000143.1"/>
</dbReference>
<sequence length="85" mass="9570">MHEVTNEQIGRQDCAHLGRHNRDGAAIAKRFQTEGATVIATGANPETLEKAKKEPWASKPTSFFYVHRNEKKIFHPRNSAARSAR</sequence>
<dbReference type="SUPFAM" id="SSF51735">
    <property type="entry name" value="NAD(P)-binding Rossmann-fold domains"/>
    <property type="match status" value="1"/>
</dbReference>
<evidence type="ECO:0000313" key="1">
    <source>
        <dbReference type="EMBL" id="CAE6857425.1"/>
    </source>
</evidence>
<dbReference type="EMBL" id="CAJNAU010000143">
    <property type="protein sequence ID" value="CAE6857425.1"/>
    <property type="molecule type" value="Genomic_DNA"/>
</dbReference>
<keyword evidence="2" id="KW-1185">Reference proteome</keyword>
<name>A0ABM8T4F1_9BURK</name>
<accession>A0ABM8T4F1</accession>
<reference evidence="1 2" key="1">
    <citation type="submission" date="2021-02" db="EMBL/GenBank/DDBJ databases">
        <authorList>
            <person name="Vanwijnsberghe S."/>
        </authorList>
    </citation>
    <scope>NUCLEOTIDE SEQUENCE [LARGE SCALE GENOMIC DNA]</scope>
    <source>
        <strain evidence="1 2">R-69658</strain>
    </source>
</reference>
<evidence type="ECO:0000313" key="2">
    <source>
        <dbReference type="Proteomes" id="UP000674425"/>
    </source>
</evidence>
<dbReference type="InterPro" id="IPR036291">
    <property type="entry name" value="NAD(P)-bd_dom_sf"/>
</dbReference>